<sequence>MKQPDRHILRWQIAIQDYGSNMTTVHKDGNIHKNSDGLGRWPLSNDIDNPSYVPEKASHRSQNKESVLQTLTPPSLSN</sequence>
<gene>
    <name evidence="2" type="ORF">O181_019995</name>
</gene>
<dbReference type="EMBL" id="AVOT02005903">
    <property type="protein sequence ID" value="MBW0480280.1"/>
    <property type="molecule type" value="Genomic_DNA"/>
</dbReference>
<evidence type="ECO:0000313" key="2">
    <source>
        <dbReference type="EMBL" id="MBW0480280.1"/>
    </source>
</evidence>
<keyword evidence="3" id="KW-1185">Reference proteome</keyword>
<evidence type="ECO:0000313" key="3">
    <source>
        <dbReference type="Proteomes" id="UP000765509"/>
    </source>
</evidence>
<dbReference type="AlphaFoldDB" id="A0A9Q3GVM9"/>
<organism evidence="2 3">
    <name type="scientific">Austropuccinia psidii MF-1</name>
    <dbReference type="NCBI Taxonomy" id="1389203"/>
    <lineage>
        <taxon>Eukaryota</taxon>
        <taxon>Fungi</taxon>
        <taxon>Dikarya</taxon>
        <taxon>Basidiomycota</taxon>
        <taxon>Pucciniomycotina</taxon>
        <taxon>Pucciniomycetes</taxon>
        <taxon>Pucciniales</taxon>
        <taxon>Sphaerophragmiaceae</taxon>
        <taxon>Austropuccinia</taxon>
    </lineage>
</organism>
<comment type="caution">
    <text evidence="2">The sequence shown here is derived from an EMBL/GenBank/DDBJ whole genome shotgun (WGS) entry which is preliminary data.</text>
</comment>
<evidence type="ECO:0000256" key="1">
    <source>
        <dbReference type="SAM" id="MobiDB-lite"/>
    </source>
</evidence>
<dbReference type="Proteomes" id="UP000765509">
    <property type="component" value="Unassembled WGS sequence"/>
</dbReference>
<accession>A0A9Q3GVM9</accession>
<dbReference type="OrthoDB" id="2507171at2759"/>
<reference evidence="2" key="1">
    <citation type="submission" date="2021-03" db="EMBL/GenBank/DDBJ databases">
        <title>Draft genome sequence of rust myrtle Austropuccinia psidii MF-1, a brazilian biotype.</title>
        <authorList>
            <person name="Quecine M.C."/>
            <person name="Pachon D.M.R."/>
            <person name="Bonatelli M.L."/>
            <person name="Correr F.H."/>
            <person name="Franceschini L.M."/>
            <person name="Leite T.F."/>
            <person name="Margarido G.R.A."/>
            <person name="Almeida C.A."/>
            <person name="Ferrarezi J.A."/>
            <person name="Labate C.A."/>
        </authorList>
    </citation>
    <scope>NUCLEOTIDE SEQUENCE</scope>
    <source>
        <strain evidence="2">MF-1</strain>
    </source>
</reference>
<protein>
    <submittedName>
        <fullName evidence="2">Uncharacterized protein</fullName>
    </submittedName>
</protein>
<name>A0A9Q3GVM9_9BASI</name>
<feature type="region of interest" description="Disordered" evidence="1">
    <location>
        <begin position="29"/>
        <end position="78"/>
    </location>
</feature>
<feature type="compositionally biased region" description="Polar residues" evidence="1">
    <location>
        <begin position="64"/>
        <end position="78"/>
    </location>
</feature>
<proteinExistence type="predicted"/>